<dbReference type="Pfam" id="PF03372">
    <property type="entry name" value="Exo_endo_phos"/>
    <property type="match status" value="1"/>
</dbReference>
<dbReference type="GO" id="GO:0031012">
    <property type="term" value="C:extracellular matrix"/>
    <property type="evidence" value="ECO:0007669"/>
    <property type="project" value="TreeGrafter"/>
</dbReference>
<dbReference type="InterPro" id="IPR007110">
    <property type="entry name" value="Ig-like_dom"/>
</dbReference>
<accession>A0AAW1L884</accession>
<dbReference type="Gene3D" id="3.60.10.10">
    <property type="entry name" value="Endonuclease/exonuclease/phosphatase"/>
    <property type="match status" value="1"/>
</dbReference>
<dbReference type="GO" id="GO:0004519">
    <property type="term" value="F:endonuclease activity"/>
    <property type="evidence" value="ECO:0007669"/>
    <property type="project" value="UniProtKB-KW"/>
</dbReference>
<dbReference type="GO" id="GO:0007508">
    <property type="term" value="P:larval heart development"/>
    <property type="evidence" value="ECO:0007669"/>
    <property type="project" value="TreeGrafter"/>
</dbReference>
<evidence type="ECO:0000313" key="2">
    <source>
        <dbReference type="EMBL" id="KAK9730293.1"/>
    </source>
</evidence>
<dbReference type="AlphaFoldDB" id="A0AAW1L884"/>
<reference evidence="2 3" key="1">
    <citation type="journal article" date="2024" name="BMC Genomics">
        <title>De novo assembly and annotation of Popillia japonica's genome with initial clues to its potential as an invasive pest.</title>
        <authorList>
            <person name="Cucini C."/>
            <person name="Boschi S."/>
            <person name="Funari R."/>
            <person name="Cardaioli E."/>
            <person name="Iannotti N."/>
            <person name="Marturano G."/>
            <person name="Paoli F."/>
            <person name="Bruttini M."/>
            <person name="Carapelli A."/>
            <person name="Frati F."/>
            <person name="Nardi F."/>
        </authorList>
    </citation>
    <scope>NUCLEOTIDE SEQUENCE [LARGE SCALE GENOMIC DNA]</scope>
    <source>
        <strain evidence="2">DMR45628</strain>
    </source>
</reference>
<sequence length="185" mass="21057">MFVYYQNVRGLRTKTQQLYTQTLDLHYDIVCLTETYLNSSVLNGELFNANYTVYRRDRESCASLKSDGGGVLLAIRNNFLSSALPEYQSDAEDLWISVNFPNERFLICVVYLPPGDDAAYQCFVSNLSSVADRANTDNFLILGDFNRPNITWIRKGNTLEPLSYDNKSIDFIDTCSSHSVTITNR</sequence>
<evidence type="ECO:0000313" key="3">
    <source>
        <dbReference type="Proteomes" id="UP001458880"/>
    </source>
</evidence>
<dbReference type="InterPro" id="IPR036691">
    <property type="entry name" value="Endo/exonu/phosph_ase_sf"/>
</dbReference>
<dbReference type="PANTHER" id="PTHR33395">
    <property type="entry name" value="TRANSCRIPTASE, PUTATIVE-RELATED-RELATED"/>
    <property type="match status" value="1"/>
</dbReference>
<keyword evidence="3" id="KW-1185">Reference proteome</keyword>
<dbReference type="Proteomes" id="UP001458880">
    <property type="component" value="Unassembled WGS sequence"/>
</dbReference>
<proteinExistence type="predicted"/>
<keyword evidence="2" id="KW-0540">Nuclease</keyword>
<dbReference type="GO" id="GO:0061343">
    <property type="term" value="P:cell adhesion involved in heart morphogenesis"/>
    <property type="evidence" value="ECO:0007669"/>
    <property type="project" value="TreeGrafter"/>
</dbReference>
<dbReference type="PROSITE" id="PS50835">
    <property type="entry name" value="IG_LIKE"/>
    <property type="match status" value="1"/>
</dbReference>
<keyword evidence="2" id="KW-0378">Hydrolase</keyword>
<dbReference type="InterPro" id="IPR005135">
    <property type="entry name" value="Endo/exonuclease/phosphatase"/>
</dbReference>
<comment type="caution">
    <text evidence="2">The sequence shown here is derived from an EMBL/GenBank/DDBJ whole genome shotgun (WGS) entry which is preliminary data.</text>
</comment>
<feature type="domain" description="Ig-like" evidence="1">
    <location>
        <begin position="101"/>
        <end position="185"/>
    </location>
</feature>
<name>A0AAW1L884_POPJA</name>
<dbReference type="PANTHER" id="PTHR33395:SF22">
    <property type="entry name" value="REVERSE TRANSCRIPTASE DOMAIN-CONTAINING PROTEIN"/>
    <property type="match status" value="1"/>
</dbReference>
<gene>
    <name evidence="2" type="ORF">QE152_g15328</name>
</gene>
<keyword evidence="2" id="KW-0255">Endonuclease</keyword>
<dbReference type="EMBL" id="JASPKY010000149">
    <property type="protein sequence ID" value="KAK9730293.1"/>
    <property type="molecule type" value="Genomic_DNA"/>
</dbReference>
<evidence type="ECO:0000259" key="1">
    <source>
        <dbReference type="PROSITE" id="PS50835"/>
    </source>
</evidence>
<protein>
    <submittedName>
        <fullName evidence="2">Endonuclease-reverse transcriptase</fullName>
    </submittedName>
</protein>
<organism evidence="2 3">
    <name type="scientific">Popillia japonica</name>
    <name type="common">Japanese beetle</name>
    <dbReference type="NCBI Taxonomy" id="7064"/>
    <lineage>
        <taxon>Eukaryota</taxon>
        <taxon>Metazoa</taxon>
        <taxon>Ecdysozoa</taxon>
        <taxon>Arthropoda</taxon>
        <taxon>Hexapoda</taxon>
        <taxon>Insecta</taxon>
        <taxon>Pterygota</taxon>
        <taxon>Neoptera</taxon>
        <taxon>Endopterygota</taxon>
        <taxon>Coleoptera</taxon>
        <taxon>Polyphaga</taxon>
        <taxon>Scarabaeiformia</taxon>
        <taxon>Scarabaeidae</taxon>
        <taxon>Rutelinae</taxon>
        <taxon>Popillia</taxon>
    </lineage>
</organism>
<dbReference type="SUPFAM" id="SSF56219">
    <property type="entry name" value="DNase I-like"/>
    <property type="match status" value="1"/>
</dbReference>